<organism evidence="1 2">
    <name type="scientific">Digitaria exilis</name>
    <dbReference type="NCBI Taxonomy" id="1010633"/>
    <lineage>
        <taxon>Eukaryota</taxon>
        <taxon>Viridiplantae</taxon>
        <taxon>Streptophyta</taxon>
        <taxon>Embryophyta</taxon>
        <taxon>Tracheophyta</taxon>
        <taxon>Spermatophyta</taxon>
        <taxon>Magnoliopsida</taxon>
        <taxon>Liliopsida</taxon>
        <taxon>Poales</taxon>
        <taxon>Poaceae</taxon>
        <taxon>PACMAD clade</taxon>
        <taxon>Panicoideae</taxon>
        <taxon>Panicodae</taxon>
        <taxon>Paniceae</taxon>
        <taxon>Anthephorinae</taxon>
        <taxon>Digitaria</taxon>
    </lineage>
</organism>
<accession>A0A835AA85</accession>
<dbReference type="Proteomes" id="UP000636709">
    <property type="component" value="Unassembled WGS sequence"/>
</dbReference>
<dbReference type="OrthoDB" id="785127at2759"/>
<comment type="caution">
    <text evidence="1">The sequence shown here is derived from an EMBL/GenBank/DDBJ whole genome shotgun (WGS) entry which is preliminary data.</text>
</comment>
<sequence length="130" mass="15306">MVVKLIGERWHVIYFVPDHNHDLVIKPSLKKFLRSHRGIPKQEKDFIVLLHGCNLSSGRIMQLTSEFYGSAQLVPYGGKDVGNFRSTIRRVEKYKDLQETLERFKELERQDPEFFYKIKLDDCEIPELAP</sequence>
<evidence type="ECO:0000313" key="2">
    <source>
        <dbReference type="Proteomes" id="UP000636709"/>
    </source>
</evidence>
<evidence type="ECO:0000313" key="1">
    <source>
        <dbReference type="EMBL" id="KAF8656915.1"/>
    </source>
</evidence>
<dbReference type="PANTHER" id="PTHR47482:SF24">
    <property type="entry name" value="PROTEIN FAR1-RELATED SEQUENCE"/>
    <property type="match status" value="1"/>
</dbReference>
<dbReference type="EMBL" id="JACEFO010002526">
    <property type="protein sequence ID" value="KAF8656915.1"/>
    <property type="molecule type" value="Genomic_DNA"/>
</dbReference>
<name>A0A835AA85_9POAL</name>
<dbReference type="PANTHER" id="PTHR47482">
    <property type="entry name" value="OS11G0632001 PROTEIN"/>
    <property type="match status" value="1"/>
</dbReference>
<dbReference type="AlphaFoldDB" id="A0A835AA85"/>
<protein>
    <recommendedName>
        <fullName evidence="3">Protein FAR1-RELATED SEQUENCE</fullName>
    </recommendedName>
</protein>
<reference evidence="1" key="1">
    <citation type="submission" date="2020-07" db="EMBL/GenBank/DDBJ databases">
        <title>Genome sequence and genetic diversity analysis of an under-domesticated orphan crop, white fonio (Digitaria exilis).</title>
        <authorList>
            <person name="Bennetzen J.L."/>
            <person name="Chen S."/>
            <person name="Ma X."/>
            <person name="Wang X."/>
            <person name="Yssel A.E.J."/>
            <person name="Chaluvadi S.R."/>
            <person name="Johnson M."/>
            <person name="Gangashetty P."/>
            <person name="Hamidou F."/>
            <person name="Sanogo M.D."/>
            <person name="Zwaenepoel A."/>
            <person name="Wallace J."/>
            <person name="Van De Peer Y."/>
            <person name="Van Deynze A."/>
        </authorList>
    </citation>
    <scope>NUCLEOTIDE SEQUENCE</scope>
    <source>
        <tissue evidence="1">Leaves</tissue>
    </source>
</reference>
<gene>
    <name evidence="1" type="ORF">HU200_060478</name>
</gene>
<proteinExistence type="predicted"/>
<keyword evidence="2" id="KW-1185">Reference proteome</keyword>
<evidence type="ECO:0008006" key="3">
    <source>
        <dbReference type="Google" id="ProtNLM"/>
    </source>
</evidence>